<feature type="transmembrane region" description="Helical" evidence="1">
    <location>
        <begin position="6"/>
        <end position="31"/>
    </location>
</feature>
<proteinExistence type="predicted"/>
<feature type="transmembrane region" description="Helical" evidence="1">
    <location>
        <begin position="70"/>
        <end position="93"/>
    </location>
</feature>
<dbReference type="OrthoDB" id="9790504at2"/>
<dbReference type="AlphaFoldDB" id="A8MHQ0"/>
<dbReference type="RefSeq" id="WP_012159644.1">
    <property type="nucleotide sequence ID" value="NC_009922.1"/>
</dbReference>
<gene>
    <name evidence="2" type="ordered locus">Clos_1792</name>
</gene>
<keyword evidence="1" id="KW-1133">Transmembrane helix</keyword>
<name>A8MHQ0_ALKOO</name>
<keyword evidence="1" id="KW-0812">Transmembrane</keyword>
<dbReference type="Proteomes" id="UP000000269">
    <property type="component" value="Chromosome"/>
</dbReference>
<protein>
    <submittedName>
        <fullName evidence="2">Stage V sporulation protein AB</fullName>
    </submittedName>
</protein>
<dbReference type="InterPro" id="IPR020144">
    <property type="entry name" value="SpoVAB"/>
</dbReference>
<feature type="transmembrane region" description="Helical" evidence="1">
    <location>
        <begin position="114"/>
        <end position="134"/>
    </location>
</feature>
<dbReference type="HOGENOM" id="CLU_151137_1_0_9"/>
<keyword evidence="1" id="KW-0472">Membrane</keyword>
<dbReference type="Pfam" id="PF13782">
    <property type="entry name" value="SpoVAB"/>
    <property type="match status" value="1"/>
</dbReference>
<accession>A8MHQ0</accession>
<feature type="transmembrane region" description="Helical" evidence="1">
    <location>
        <begin position="43"/>
        <end position="64"/>
    </location>
</feature>
<dbReference type="KEGG" id="aoe:Clos_1792"/>
<keyword evidence="3" id="KW-1185">Reference proteome</keyword>
<evidence type="ECO:0000313" key="3">
    <source>
        <dbReference type="Proteomes" id="UP000000269"/>
    </source>
</evidence>
<reference evidence="3" key="1">
    <citation type="submission" date="2007-10" db="EMBL/GenBank/DDBJ databases">
        <title>Complete genome of Alkaliphilus oremlandii OhILAs.</title>
        <authorList>
            <person name="Copeland A."/>
            <person name="Lucas S."/>
            <person name="Lapidus A."/>
            <person name="Barry K."/>
            <person name="Detter J.C."/>
            <person name="Glavina del Rio T."/>
            <person name="Hammon N."/>
            <person name="Israni S."/>
            <person name="Dalin E."/>
            <person name="Tice H."/>
            <person name="Pitluck S."/>
            <person name="Chain P."/>
            <person name="Malfatti S."/>
            <person name="Shin M."/>
            <person name="Vergez L."/>
            <person name="Schmutz J."/>
            <person name="Larimer F."/>
            <person name="Land M."/>
            <person name="Hauser L."/>
            <person name="Kyrpides N."/>
            <person name="Mikhailova N."/>
            <person name="Stolz J.F."/>
            <person name="Dawson A."/>
            <person name="Fisher E."/>
            <person name="Crable B."/>
            <person name="Perera E."/>
            <person name="Lisak J."/>
            <person name="Ranganathan M."/>
            <person name="Basu P."/>
            <person name="Richardson P."/>
        </authorList>
    </citation>
    <scope>NUCLEOTIDE SEQUENCE [LARGE SCALE GENOMIC DNA]</scope>
    <source>
        <strain evidence="3">OhILAs</strain>
    </source>
</reference>
<evidence type="ECO:0000256" key="1">
    <source>
        <dbReference type="SAM" id="Phobius"/>
    </source>
</evidence>
<organism evidence="2 3">
    <name type="scientific">Alkaliphilus oremlandii (strain OhILAs)</name>
    <name type="common">Clostridium oremlandii (strain OhILAs)</name>
    <dbReference type="NCBI Taxonomy" id="350688"/>
    <lineage>
        <taxon>Bacteria</taxon>
        <taxon>Bacillati</taxon>
        <taxon>Bacillota</taxon>
        <taxon>Clostridia</taxon>
        <taxon>Peptostreptococcales</taxon>
        <taxon>Natronincolaceae</taxon>
        <taxon>Alkaliphilus</taxon>
    </lineage>
</organism>
<sequence>MKYITIPVIGFSNGIMVGAGIVALLSVLQIIPRLSQLTNTYQYVKLYEDIIVIASVLASYLSLAEIKINMGILVVLIGFSMGIFIGMLASALAEVLNVIPVLIRRFKLQGYTTYIIYSLIFGKVIGSLLNWLVYF</sequence>
<dbReference type="STRING" id="350688.Clos_1792"/>
<dbReference type="eggNOG" id="ENOG503152T">
    <property type="taxonomic scope" value="Bacteria"/>
</dbReference>
<dbReference type="EMBL" id="CP000853">
    <property type="protein sequence ID" value="ABW19332.1"/>
    <property type="molecule type" value="Genomic_DNA"/>
</dbReference>
<evidence type="ECO:0000313" key="2">
    <source>
        <dbReference type="EMBL" id="ABW19332.1"/>
    </source>
</evidence>